<feature type="transmembrane region" description="Helical" evidence="1">
    <location>
        <begin position="572"/>
        <end position="590"/>
    </location>
</feature>
<feature type="transmembrane region" description="Helical" evidence="1">
    <location>
        <begin position="84"/>
        <end position="102"/>
    </location>
</feature>
<accession>A0ABP9YNF0</accession>
<name>A0ABP9YNF0_9FUNG</name>
<keyword evidence="3" id="KW-1185">Reference proteome</keyword>
<keyword evidence="1" id="KW-1133">Transmembrane helix</keyword>
<protein>
    <submittedName>
        <fullName evidence="2">Uncharacterized protein</fullName>
    </submittedName>
</protein>
<gene>
    <name evidence="2" type="ORF">MFLAVUS_001772</name>
</gene>
<feature type="transmembrane region" description="Helical" evidence="1">
    <location>
        <begin position="436"/>
        <end position="458"/>
    </location>
</feature>
<feature type="transmembrane region" description="Helical" evidence="1">
    <location>
        <begin position="610"/>
        <end position="631"/>
    </location>
</feature>
<feature type="transmembrane region" description="Helical" evidence="1">
    <location>
        <begin position="963"/>
        <end position="985"/>
    </location>
</feature>
<sequence length="1061" mass="118860">MKYSEDSKETRRSCSKDCSFRSSLVEMVDKSHHHSGYIGKMDFAIWTVVPFIGISFCFLHAEQEYLWNWEGNTPEQAQSFEAKTIISVISTIIGGCVTATLLKTVKTTSFTLIKYQGAHFSQLATMFSGFSIANIPMLSAGNGWSSIAIILLLLCISTVAKQMAVISMGIKTISVSSEMEYYTRNYTTCLPTNYTSDFSRRFPIFSLEALNSIRNQNSSYTNEYYDRSIPEGLQGLASFNRVLPFANVSCRPVPEKVTFQTGYPVMTSIKSTLNPVFPSAWSSLMTMVLNDRSEALDARQWLNCSIFVGYAIASTSCNNTLCETHRTSDISPYQDTNFGLKTFMENLFTMMGSSSSSINLLQSWIAGGNITTYYTLGQGIPGENIKIVQERVAILATVIGRIICDRNAGKPYSEITNFKSRFQSYESYVYVVLWKWPFWLTAAFILVSWALCMFTMWVTPESRVMSVEWLLNQYITRGQWCYISGRNLVQTYNGSFFQIVDQNIDEDIGNISISKIETNDNTEMSHGYISNGMGFSQNDKDKESEDLKSNNLCSLPAEKLGRNGGSISTSDFLIWTIISFVGIILCFIHTEQEHIWSFTGTLPEDAQTFEAKTIISVISATIGGCATAVLLKTMKTTSFTFIKYRGAHFSQLTTLIGGFSIGTIPMLSAGGGWLSIIATILLLIISAVTKQLAVVSMGVESVNITGTENLYTRNYTTCLPTNLPSDYSRSLPVFSLIALNSIKSGNASYTNEYYDRSIPLGIKGMTSFDRVLPFANVSCKFVPVKETFNVVTPIMSSIQSAINPIYPDAWSGIMSMVYNPSANISDRQGLNCTIVVGHATANTLCNGPCFTRRTSDITPYQDINFGVKDFMQGLFTMFKPTSSNLNIIQAWLSGGDLETYNFLRGDIPGQTLGKVEERTEILATIIGRIICDRNGNEPYSDVTRFDSFYSLNDHYVYRVLWKWPFWIIAAFLLVSWALCLFTMWLTPESRVMSVEWLLSQYIAKEKWGYMSGNELVKIHEGSLFQVIDQKADEDIGNIVILKTGIQNDARNRRVIHKKKYQ</sequence>
<dbReference type="EMBL" id="BAABUK010000003">
    <property type="protein sequence ID" value="GAA5808381.1"/>
    <property type="molecule type" value="Genomic_DNA"/>
</dbReference>
<feature type="transmembrane region" description="Helical" evidence="1">
    <location>
        <begin position="652"/>
        <end position="685"/>
    </location>
</feature>
<feature type="transmembrane region" description="Helical" evidence="1">
    <location>
        <begin position="43"/>
        <end position="61"/>
    </location>
</feature>
<comment type="caution">
    <text evidence="2">The sequence shown here is derived from an EMBL/GenBank/DDBJ whole genome shotgun (WGS) entry which is preliminary data.</text>
</comment>
<dbReference type="Proteomes" id="UP001473302">
    <property type="component" value="Unassembled WGS sequence"/>
</dbReference>
<organism evidence="2 3">
    <name type="scientific">Mucor flavus</name>
    <dbReference type="NCBI Taxonomy" id="439312"/>
    <lineage>
        <taxon>Eukaryota</taxon>
        <taxon>Fungi</taxon>
        <taxon>Fungi incertae sedis</taxon>
        <taxon>Mucoromycota</taxon>
        <taxon>Mucoromycotina</taxon>
        <taxon>Mucoromycetes</taxon>
        <taxon>Mucorales</taxon>
        <taxon>Mucorineae</taxon>
        <taxon>Mucoraceae</taxon>
        <taxon>Mucor</taxon>
    </lineage>
</organism>
<keyword evidence="1" id="KW-0812">Transmembrane</keyword>
<evidence type="ECO:0000313" key="2">
    <source>
        <dbReference type="EMBL" id="GAA5808381.1"/>
    </source>
</evidence>
<proteinExistence type="predicted"/>
<evidence type="ECO:0000313" key="3">
    <source>
        <dbReference type="Proteomes" id="UP001473302"/>
    </source>
</evidence>
<keyword evidence="1" id="KW-0472">Membrane</keyword>
<reference evidence="2 3" key="1">
    <citation type="submission" date="2024-04" db="EMBL/GenBank/DDBJ databases">
        <title>genome sequences of Mucor flavus KT1a and Helicostylum pulchrum KT1b strains isolated from the surface of a dry-aged beef.</title>
        <authorList>
            <person name="Toyotome T."/>
            <person name="Hosono M."/>
            <person name="Torimaru M."/>
            <person name="Fukuda K."/>
            <person name="Mikami N."/>
        </authorList>
    </citation>
    <scope>NUCLEOTIDE SEQUENCE [LARGE SCALE GENOMIC DNA]</scope>
    <source>
        <strain evidence="2 3">KT1a</strain>
    </source>
</reference>
<evidence type="ECO:0000256" key="1">
    <source>
        <dbReference type="SAM" id="Phobius"/>
    </source>
</evidence>